<dbReference type="AlphaFoldDB" id="A0A6V8PNP6"/>
<keyword evidence="1" id="KW-0436">Ligase</keyword>
<evidence type="ECO:0000256" key="3">
    <source>
        <dbReference type="ARBA" id="ARBA00022840"/>
    </source>
</evidence>
<reference evidence="7 8" key="1">
    <citation type="journal article" date="2020" name="Front. Microbiol.">
        <title>Single-cell genomics of novel Actinobacteria with the Wood-Ljungdahl pathway discovered in a serpentinizing system.</title>
        <authorList>
            <person name="Merino N."/>
            <person name="Kawai M."/>
            <person name="Boyd E.S."/>
            <person name="Colman D.R."/>
            <person name="McGlynn S.E."/>
            <person name="Nealson K.H."/>
            <person name="Kurokawa K."/>
            <person name="Hongoh Y."/>
        </authorList>
    </citation>
    <scope>NUCLEOTIDE SEQUENCE [LARGE SCALE GENOMIC DNA]</scope>
    <source>
        <strain evidence="7 8">S42</strain>
    </source>
</reference>
<dbReference type="InterPro" id="IPR004364">
    <property type="entry name" value="Aa-tRNA-synt_II"/>
</dbReference>
<sequence length="125" mass="14016">FFFFKQKTAYEIVLNGHEIGGGSIRIHRQDVQKRMFDVLNISEEEAKMKFGFLLDALKYGAPPHGGIALGLDRLVMIMAGVTSIRDVIAFPKTQKAVCLMSGAPSTVEPKQLRELYIKTDMILEE</sequence>
<evidence type="ECO:0000313" key="8">
    <source>
        <dbReference type="Proteomes" id="UP000568877"/>
    </source>
</evidence>
<organism evidence="7 8">
    <name type="scientific">Candidatus Hakubella thermalkaliphila</name>
    <dbReference type="NCBI Taxonomy" id="2754717"/>
    <lineage>
        <taxon>Bacteria</taxon>
        <taxon>Bacillati</taxon>
        <taxon>Actinomycetota</taxon>
        <taxon>Actinomycetota incertae sedis</taxon>
        <taxon>Candidatus Hakubellales</taxon>
        <taxon>Candidatus Hakubellaceae</taxon>
        <taxon>Candidatus Hakubella</taxon>
    </lineage>
</organism>
<proteinExistence type="predicted"/>
<dbReference type="Pfam" id="PF00152">
    <property type="entry name" value="tRNA-synt_2"/>
    <property type="match status" value="1"/>
</dbReference>
<protein>
    <submittedName>
        <fullName evidence="7">Aspartyl-tRNA synthetase</fullName>
    </submittedName>
</protein>
<keyword evidence="5 7" id="KW-0030">Aminoacyl-tRNA synthetase</keyword>
<evidence type="ECO:0000259" key="6">
    <source>
        <dbReference type="Pfam" id="PF00152"/>
    </source>
</evidence>
<feature type="non-terminal residue" evidence="7">
    <location>
        <position position="1"/>
    </location>
</feature>
<dbReference type="GO" id="GO:0006422">
    <property type="term" value="P:aspartyl-tRNA aminoacylation"/>
    <property type="evidence" value="ECO:0007669"/>
    <property type="project" value="TreeGrafter"/>
</dbReference>
<name>A0A6V8PNP6_9ACTN</name>
<dbReference type="GO" id="GO:0004815">
    <property type="term" value="F:aspartate-tRNA ligase activity"/>
    <property type="evidence" value="ECO:0007669"/>
    <property type="project" value="TreeGrafter"/>
</dbReference>
<dbReference type="PANTHER" id="PTHR22594">
    <property type="entry name" value="ASPARTYL/LYSYL-TRNA SYNTHETASE"/>
    <property type="match status" value="1"/>
</dbReference>
<keyword evidence="4" id="KW-0648">Protein biosynthesis</keyword>
<dbReference type="InterPro" id="IPR045864">
    <property type="entry name" value="aa-tRNA-synth_II/BPL/LPL"/>
</dbReference>
<dbReference type="PRINTS" id="PR01042">
    <property type="entry name" value="TRNASYNTHASP"/>
</dbReference>
<evidence type="ECO:0000256" key="4">
    <source>
        <dbReference type="ARBA" id="ARBA00022917"/>
    </source>
</evidence>
<keyword evidence="2" id="KW-0547">Nucleotide-binding</keyword>
<dbReference type="Proteomes" id="UP000568877">
    <property type="component" value="Unassembled WGS sequence"/>
</dbReference>
<dbReference type="GO" id="GO:0005524">
    <property type="term" value="F:ATP binding"/>
    <property type="evidence" value="ECO:0007669"/>
    <property type="project" value="UniProtKB-KW"/>
</dbReference>
<evidence type="ECO:0000313" key="7">
    <source>
        <dbReference type="EMBL" id="GFP33730.1"/>
    </source>
</evidence>
<feature type="domain" description="Aminoacyl-tRNA synthetase class II (D/K/N)" evidence="6">
    <location>
        <begin position="8"/>
        <end position="94"/>
    </location>
</feature>
<comment type="caution">
    <text evidence="7">The sequence shown here is derived from an EMBL/GenBank/DDBJ whole genome shotgun (WGS) entry which is preliminary data.</text>
</comment>
<evidence type="ECO:0000256" key="5">
    <source>
        <dbReference type="ARBA" id="ARBA00023146"/>
    </source>
</evidence>
<keyword evidence="3" id="KW-0067">ATP-binding</keyword>
<dbReference type="PANTHER" id="PTHR22594:SF5">
    <property type="entry name" value="ASPARTATE--TRNA LIGASE, MITOCHONDRIAL"/>
    <property type="match status" value="1"/>
</dbReference>
<evidence type="ECO:0000256" key="1">
    <source>
        <dbReference type="ARBA" id="ARBA00022598"/>
    </source>
</evidence>
<dbReference type="InterPro" id="IPR002312">
    <property type="entry name" value="Asp/Asn-tRNA-synth_IIb"/>
</dbReference>
<dbReference type="EMBL" id="BLSA01000684">
    <property type="protein sequence ID" value="GFP33730.1"/>
    <property type="molecule type" value="Genomic_DNA"/>
</dbReference>
<gene>
    <name evidence="7" type="ORF">HKBW3S42_02069</name>
</gene>
<evidence type="ECO:0000256" key="2">
    <source>
        <dbReference type="ARBA" id="ARBA00022741"/>
    </source>
</evidence>
<dbReference type="Gene3D" id="3.30.930.10">
    <property type="entry name" value="Bira Bifunctional Protein, Domain 2"/>
    <property type="match status" value="1"/>
</dbReference>
<dbReference type="SUPFAM" id="SSF55681">
    <property type="entry name" value="Class II aaRS and biotin synthetases"/>
    <property type="match status" value="1"/>
</dbReference>
<accession>A0A6V8PNP6</accession>